<dbReference type="Pfam" id="PF04397">
    <property type="entry name" value="LytTR"/>
    <property type="match status" value="1"/>
</dbReference>
<gene>
    <name evidence="3" type="ordered locus">Halhy_6163</name>
</gene>
<evidence type="ECO:0000313" key="3">
    <source>
        <dbReference type="EMBL" id="AEE53985.1"/>
    </source>
</evidence>
<proteinExistence type="predicted"/>
<name>F4L3N5_HALH1</name>
<dbReference type="SUPFAM" id="SSF52172">
    <property type="entry name" value="CheY-like"/>
    <property type="match status" value="1"/>
</dbReference>
<dbReference type="InterPro" id="IPR051271">
    <property type="entry name" value="2C-system_Tx_regulators"/>
</dbReference>
<dbReference type="HOGENOM" id="CLU_000445_14_1_10"/>
<keyword evidence="4" id="KW-1185">Reference proteome</keyword>
<evidence type="ECO:0000256" key="1">
    <source>
        <dbReference type="PROSITE-ProRule" id="PRU00169"/>
    </source>
</evidence>
<sequence length="231" mass="26563">MLKHTCIIVDDDTVDLLMNVSMVRKVPFLDLLGTFSSSLEAAQFLQTNQVEVLFLDIDMPEQSGLEFWQSLDPKPICVFITAHPEYALDSYESAAFDFLVKPLKSERFERCVTRLQEHFLLKEKSGLFDQFIGSESFFIKEGHEQQRINFKDVLYLEALGDYTKIVTTLKNHCVLSTLGSMLSMPEFGHFTRIHRSYAIQKFFIEKIGASEIVVRGISLPIGRKYKQNLSF</sequence>
<dbReference type="Pfam" id="PF00072">
    <property type="entry name" value="Response_reg"/>
    <property type="match status" value="1"/>
</dbReference>
<dbReference type="PROSITE" id="PS50110">
    <property type="entry name" value="RESPONSE_REGULATORY"/>
    <property type="match status" value="1"/>
</dbReference>
<dbReference type="STRING" id="760192.Halhy_6163"/>
<evidence type="ECO:0000313" key="4">
    <source>
        <dbReference type="Proteomes" id="UP000008461"/>
    </source>
</evidence>
<dbReference type="PANTHER" id="PTHR45526">
    <property type="entry name" value="TRANSCRIPTIONAL REGULATORY PROTEIN DPIA"/>
    <property type="match status" value="1"/>
</dbReference>
<dbReference type="Gene3D" id="3.40.50.2300">
    <property type="match status" value="1"/>
</dbReference>
<dbReference type="Proteomes" id="UP000008461">
    <property type="component" value="Chromosome"/>
</dbReference>
<accession>F4L3N5</accession>
<dbReference type="EMBL" id="CP002691">
    <property type="protein sequence ID" value="AEE53985.1"/>
    <property type="molecule type" value="Genomic_DNA"/>
</dbReference>
<dbReference type="OrthoDB" id="2168082at2"/>
<dbReference type="PANTHER" id="PTHR45526:SF1">
    <property type="entry name" value="TRANSCRIPTIONAL REGULATORY PROTEIN DCUR-RELATED"/>
    <property type="match status" value="1"/>
</dbReference>
<dbReference type="SMART" id="SM00850">
    <property type="entry name" value="LytTR"/>
    <property type="match status" value="1"/>
</dbReference>
<dbReference type="InterPro" id="IPR011006">
    <property type="entry name" value="CheY-like_superfamily"/>
</dbReference>
<keyword evidence="1" id="KW-0597">Phosphoprotein</keyword>
<dbReference type="GO" id="GO:0000156">
    <property type="term" value="F:phosphorelay response regulator activity"/>
    <property type="evidence" value="ECO:0007669"/>
    <property type="project" value="TreeGrafter"/>
</dbReference>
<feature type="domain" description="Response regulatory" evidence="2">
    <location>
        <begin position="5"/>
        <end position="116"/>
    </location>
</feature>
<dbReference type="GO" id="GO:0003677">
    <property type="term" value="F:DNA binding"/>
    <property type="evidence" value="ECO:0007669"/>
    <property type="project" value="InterPro"/>
</dbReference>
<dbReference type="Gene3D" id="2.40.50.1020">
    <property type="entry name" value="LytTr DNA-binding domain"/>
    <property type="match status" value="1"/>
</dbReference>
<organism evidence="3 4">
    <name type="scientific">Haliscomenobacter hydrossis (strain ATCC 27775 / DSM 1100 / LMG 10767 / O)</name>
    <dbReference type="NCBI Taxonomy" id="760192"/>
    <lineage>
        <taxon>Bacteria</taxon>
        <taxon>Pseudomonadati</taxon>
        <taxon>Bacteroidota</taxon>
        <taxon>Saprospiria</taxon>
        <taxon>Saprospirales</taxon>
        <taxon>Haliscomenobacteraceae</taxon>
        <taxon>Haliscomenobacter</taxon>
    </lineage>
</organism>
<dbReference type="KEGG" id="hhy:Halhy_6163"/>
<feature type="modified residue" description="4-aspartylphosphate" evidence="1">
    <location>
        <position position="56"/>
    </location>
</feature>
<dbReference type="RefSeq" id="WP_013768507.1">
    <property type="nucleotide sequence ID" value="NC_015510.1"/>
</dbReference>
<dbReference type="InterPro" id="IPR007492">
    <property type="entry name" value="LytTR_DNA-bd_dom"/>
</dbReference>
<dbReference type="eggNOG" id="COG3279">
    <property type="taxonomic scope" value="Bacteria"/>
</dbReference>
<dbReference type="SMART" id="SM00448">
    <property type="entry name" value="REC"/>
    <property type="match status" value="1"/>
</dbReference>
<reference evidence="3 4" key="1">
    <citation type="journal article" date="2011" name="Stand. Genomic Sci.">
        <title>Complete genome sequence of Haliscomenobacter hydrossis type strain (O).</title>
        <authorList>
            <consortium name="US DOE Joint Genome Institute (JGI-PGF)"/>
            <person name="Daligault H."/>
            <person name="Lapidus A."/>
            <person name="Zeytun A."/>
            <person name="Nolan M."/>
            <person name="Lucas S."/>
            <person name="Del Rio T.G."/>
            <person name="Tice H."/>
            <person name="Cheng J.F."/>
            <person name="Tapia R."/>
            <person name="Han C."/>
            <person name="Goodwin L."/>
            <person name="Pitluck S."/>
            <person name="Liolios K."/>
            <person name="Pagani I."/>
            <person name="Ivanova N."/>
            <person name="Huntemann M."/>
            <person name="Mavromatis K."/>
            <person name="Mikhailova N."/>
            <person name="Pati A."/>
            <person name="Chen A."/>
            <person name="Palaniappan K."/>
            <person name="Land M."/>
            <person name="Hauser L."/>
            <person name="Brambilla E.M."/>
            <person name="Rohde M."/>
            <person name="Verbarg S."/>
            <person name="Goker M."/>
            <person name="Bristow J."/>
            <person name="Eisen J.A."/>
            <person name="Markowitz V."/>
            <person name="Hugenholtz P."/>
            <person name="Kyrpides N.C."/>
            <person name="Klenk H.P."/>
            <person name="Woyke T."/>
        </authorList>
    </citation>
    <scope>NUCLEOTIDE SEQUENCE [LARGE SCALE GENOMIC DNA]</scope>
    <source>
        <strain evidence="4">ATCC 27775 / DSM 1100 / LMG 10767 / O</strain>
    </source>
</reference>
<dbReference type="InterPro" id="IPR001789">
    <property type="entry name" value="Sig_transdc_resp-reg_receiver"/>
</dbReference>
<reference key="2">
    <citation type="submission" date="2011-04" db="EMBL/GenBank/DDBJ databases">
        <title>Complete sequence of chromosome of Haliscomenobacter hydrossis DSM 1100.</title>
        <authorList>
            <consortium name="US DOE Joint Genome Institute (JGI-PGF)"/>
            <person name="Lucas S."/>
            <person name="Han J."/>
            <person name="Lapidus A."/>
            <person name="Bruce D."/>
            <person name="Goodwin L."/>
            <person name="Pitluck S."/>
            <person name="Peters L."/>
            <person name="Kyrpides N."/>
            <person name="Mavromatis K."/>
            <person name="Ivanova N."/>
            <person name="Ovchinnikova G."/>
            <person name="Pagani I."/>
            <person name="Daligault H."/>
            <person name="Detter J.C."/>
            <person name="Han C."/>
            <person name="Land M."/>
            <person name="Hauser L."/>
            <person name="Markowitz V."/>
            <person name="Cheng J.-F."/>
            <person name="Hugenholtz P."/>
            <person name="Woyke T."/>
            <person name="Wu D."/>
            <person name="Verbarg S."/>
            <person name="Frueling A."/>
            <person name="Brambilla E."/>
            <person name="Klenk H.-P."/>
            <person name="Eisen J.A."/>
        </authorList>
    </citation>
    <scope>NUCLEOTIDE SEQUENCE</scope>
    <source>
        <strain>DSM 1100</strain>
    </source>
</reference>
<dbReference type="AlphaFoldDB" id="F4L3N5"/>
<protein>
    <submittedName>
        <fullName evidence="3">Two component transcriptional regulator, LytTR family</fullName>
    </submittedName>
</protein>
<evidence type="ECO:0000259" key="2">
    <source>
        <dbReference type="PROSITE" id="PS50110"/>
    </source>
</evidence>